<evidence type="ECO:0000313" key="3">
    <source>
        <dbReference type="Proteomes" id="UP000178873"/>
    </source>
</evidence>
<evidence type="ECO:0000313" key="2">
    <source>
        <dbReference type="EMBL" id="OHA17672.1"/>
    </source>
</evidence>
<dbReference type="Proteomes" id="UP000178873">
    <property type="component" value="Unassembled WGS sequence"/>
</dbReference>
<reference evidence="2 3" key="1">
    <citation type="journal article" date="2016" name="Nat. Commun.">
        <title>Thousands of microbial genomes shed light on interconnected biogeochemical processes in an aquifer system.</title>
        <authorList>
            <person name="Anantharaman K."/>
            <person name="Brown C.T."/>
            <person name="Hug L.A."/>
            <person name="Sharon I."/>
            <person name="Castelle C.J."/>
            <person name="Probst A.J."/>
            <person name="Thomas B.C."/>
            <person name="Singh A."/>
            <person name="Wilkins M.J."/>
            <person name="Karaoz U."/>
            <person name="Brodie E.L."/>
            <person name="Williams K.H."/>
            <person name="Hubbard S.S."/>
            <person name="Banfield J.F."/>
        </authorList>
    </citation>
    <scope>NUCLEOTIDE SEQUENCE [LARGE SCALE GENOMIC DNA]</scope>
</reference>
<keyword evidence="1" id="KW-0812">Transmembrane</keyword>
<feature type="transmembrane region" description="Helical" evidence="1">
    <location>
        <begin position="35"/>
        <end position="55"/>
    </location>
</feature>
<evidence type="ECO:0000256" key="1">
    <source>
        <dbReference type="SAM" id="Phobius"/>
    </source>
</evidence>
<protein>
    <submittedName>
        <fullName evidence="2">Uncharacterized protein</fullName>
    </submittedName>
</protein>
<proteinExistence type="predicted"/>
<name>A0A1G2M3N4_9BACT</name>
<sequence length="192" mass="22020">MIISMSSGVLFGIWLLFCLLALIGARMLCYRKPKVAFVGLSLVLNVLAMPFFTQWEFGNRWIERQGESDKHIPNGIWWQWKHNAFIKGAKIIPLSAPSYKIVETFDGTNYISIVAGVKDLQGQRTLYAYLQTKSSAITVKSLSHYFDDIVQRSYVVHHRDIRTLEEDLLTKGISFFEIRTRKEPENPKGSGF</sequence>
<keyword evidence="1" id="KW-1133">Transmembrane helix</keyword>
<accession>A0A1G2M3N4</accession>
<gene>
    <name evidence="2" type="ORF">A2664_03575</name>
</gene>
<comment type="caution">
    <text evidence="2">The sequence shown here is derived from an EMBL/GenBank/DDBJ whole genome shotgun (WGS) entry which is preliminary data.</text>
</comment>
<keyword evidence="1" id="KW-0472">Membrane</keyword>
<dbReference type="AlphaFoldDB" id="A0A1G2M3N4"/>
<dbReference type="EMBL" id="MHRF01000013">
    <property type="protein sequence ID" value="OHA17672.1"/>
    <property type="molecule type" value="Genomic_DNA"/>
</dbReference>
<organism evidence="2 3">
    <name type="scientific">Candidatus Taylorbacteria bacterium RIFCSPHIGHO2_01_FULL_46_22b</name>
    <dbReference type="NCBI Taxonomy" id="1802301"/>
    <lineage>
        <taxon>Bacteria</taxon>
        <taxon>Candidatus Tayloriibacteriota</taxon>
    </lineage>
</organism>